<protein>
    <submittedName>
        <fullName evidence="2">Uncharacterized protein</fullName>
    </submittedName>
</protein>
<sequence length="113" mass="12940">MLYVTISNQTTNNHAYMYLHHKPLTLQYGGTRVHNNIIVLRYRYLHFSILTSLAINCMAITYNTYFCPYHQRYQLYQASTEYSGSLPLSGGIGIEPIGAGVCEFRILIVSELI</sequence>
<evidence type="ECO:0000313" key="2">
    <source>
        <dbReference type="EMBL" id="CAG6790001.1"/>
    </source>
</evidence>
<keyword evidence="1" id="KW-1133">Transmembrane helix</keyword>
<evidence type="ECO:0000256" key="1">
    <source>
        <dbReference type="SAM" id="Phobius"/>
    </source>
</evidence>
<keyword evidence="1" id="KW-0812">Transmembrane</keyword>
<dbReference type="EMBL" id="HBUF01667716">
    <property type="protein sequence ID" value="CAG6790001.1"/>
    <property type="molecule type" value="Transcribed_RNA"/>
</dbReference>
<name>A0A8D9FH20_9HEMI</name>
<reference evidence="2" key="1">
    <citation type="submission" date="2021-05" db="EMBL/GenBank/DDBJ databases">
        <authorList>
            <person name="Alioto T."/>
            <person name="Alioto T."/>
            <person name="Gomez Garrido J."/>
        </authorList>
    </citation>
    <scope>NUCLEOTIDE SEQUENCE</scope>
</reference>
<keyword evidence="1" id="KW-0472">Membrane</keyword>
<dbReference type="AlphaFoldDB" id="A0A8D9FH20"/>
<feature type="transmembrane region" description="Helical" evidence="1">
    <location>
        <begin position="44"/>
        <end position="65"/>
    </location>
</feature>
<proteinExistence type="predicted"/>
<organism evidence="2">
    <name type="scientific">Cacopsylla melanoneura</name>
    <dbReference type="NCBI Taxonomy" id="428564"/>
    <lineage>
        <taxon>Eukaryota</taxon>
        <taxon>Metazoa</taxon>
        <taxon>Ecdysozoa</taxon>
        <taxon>Arthropoda</taxon>
        <taxon>Hexapoda</taxon>
        <taxon>Insecta</taxon>
        <taxon>Pterygota</taxon>
        <taxon>Neoptera</taxon>
        <taxon>Paraneoptera</taxon>
        <taxon>Hemiptera</taxon>
        <taxon>Sternorrhyncha</taxon>
        <taxon>Psylloidea</taxon>
        <taxon>Psyllidae</taxon>
        <taxon>Psyllinae</taxon>
        <taxon>Cacopsylla</taxon>
    </lineage>
</organism>
<accession>A0A8D9FH20</accession>